<dbReference type="AlphaFoldDB" id="A0A7X1MEH8"/>
<dbReference type="PROSITE" id="PS50043">
    <property type="entry name" value="HTH_LUXR_2"/>
    <property type="match status" value="1"/>
</dbReference>
<protein>
    <submittedName>
        <fullName evidence="4">Helix-turn-helix domain-containing protein</fullName>
    </submittedName>
</protein>
<dbReference type="GO" id="GO:0005524">
    <property type="term" value="F:ATP binding"/>
    <property type="evidence" value="ECO:0007669"/>
    <property type="project" value="UniProtKB-KW"/>
</dbReference>
<keyword evidence="1" id="KW-0547">Nucleotide-binding</keyword>
<dbReference type="RefSeq" id="WP_186287932.1">
    <property type="nucleotide sequence ID" value="NZ_JACMSF010000104.1"/>
</dbReference>
<gene>
    <name evidence="4" type="ORF">H4N64_42230</name>
</gene>
<keyword evidence="2" id="KW-0067">ATP-binding</keyword>
<dbReference type="EMBL" id="JACMSF010000104">
    <property type="protein sequence ID" value="MBC2908003.1"/>
    <property type="molecule type" value="Genomic_DNA"/>
</dbReference>
<dbReference type="PRINTS" id="PR00038">
    <property type="entry name" value="HTHLUXR"/>
</dbReference>
<name>A0A7X1MEH8_9ACTN</name>
<dbReference type="InterPro" id="IPR036388">
    <property type="entry name" value="WH-like_DNA-bd_sf"/>
</dbReference>
<proteinExistence type="predicted"/>
<evidence type="ECO:0000256" key="2">
    <source>
        <dbReference type="ARBA" id="ARBA00022840"/>
    </source>
</evidence>
<dbReference type="Proteomes" id="UP000584670">
    <property type="component" value="Unassembled WGS sequence"/>
</dbReference>
<keyword evidence="5" id="KW-1185">Reference proteome</keyword>
<dbReference type="GO" id="GO:0003677">
    <property type="term" value="F:DNA binding"/>
    <property type="evidence" value="ECO:0007669"/>
    <property type="project" value="InterPro"/>
</dbReference>
<evidence type="ECO:0000313" key="4">
    <source>
        <dbReference type="EMBL" id="MBC2908003.1"/>
    </source>
</evidence>
<dbReference type="GO" id="GO:0005737">
    <property type="term" value="C:cytoplasm"/>
    <property type="evidence" value="ECO:0007669"/>
    <property type="project" value="TreeGrafter"/>
</dbReference>
<dbReference type="GO" id="GO:0006355">
    <property type="term" value="P:regulation of DNA-templated transcription"/>
    <property type="evidence" value="ECO:0007669"/>
    <property type="project" value="InterPro"/>
</dbReference>
<dbReference type="SUPFAM" id="SSF52540">
    <property type="entry name" value="P-loop containing nucleoside triphosphate hydrolases"/>
    <property type="match status" value="1"/>
</dbReference>
<dbReference type="PANTHER" id="PTHR16305:SF35">
    <property type="entry name" value="TRANSCRIPTIONAL ACTIVATOR DOMAIN"/>
    <property type="match status" value="1"/>
</dbReference>
<accession>A0A7X1MEH8</accession>
<dbReference type="InterPro" id="IPR000792">
    <property type="entry name" value="Tscrpt_reg_LuxR_C"/>
</dbReference>
<dbReference type="SMART" id="SM00421">
    <property type="entry name" value="HTH_LUXR"/>
    <property type="match status" value="1"/>
</dbReference>
<dbReference type="SUPFAM" id="SSF48452">
    <property type="entry name" value="TPR-like"/>
    <property type="match status" value="1"/>
</dbReference>
<dbReference type="SUPFAM" id="SSF46894">
    <property type="entry name" value="C-terminal effector domain of the bipartite response regulators"/>
    <property type="match status" value="1"/>
</dbReference>
<dbReference type="PROSITE" id="PS00622">
    <property type="entry name" value="HTH_LUXR_1"/>
    <property type="match status" value="1"/>
</dbReference>
<dbReference type="GO" id="GO:0004016">
    <property type="term" value="F:adenylate cyclase activity"/>
    <property type="evidence" value="ECO:0007669"/>
    <property type="project" value="TreeGrafter"/>
</dbReference>
<dbReference type="PANTHER" id="PTHR16305">
    <property type="entry name" value="TESTICULAR SOLUBLE ADENYLYL CYCLASE"/>
    <property type="match status" value="1"/>
</dbReference>
<sequence length="894" mass="95824">MLAGRDDQLATIHAALGGTAATGTSLLLRGDPGMGKTALLKEAETAALGAGLRVLRMTGAAAESRLTYAALHQVLWPLLDDTPALPAEQRDALESALGVRDGSPPRAETVADAALALLARHGPVAVLQDDLHWADPASLAVFRHLRRRTAPLPVVIIGATRDPVPDEGAIDLPPLTDEASERLLRLFHPWLPEGARHRVLRAAGGNPLALHELPARIREAATDHPAYLAGIPDLFDELPLGERLGRLYEDDLRALPAGTRHLLLAAALGGPAAQHADALRDMARGTPWTQALETASVLAHIDPATDRLEFRHPLVRAGLIHLATPAERRAAHQLFADTLPATSHHRIAHRAAAAVGTDAELAEQVHQEADRTAAQGEDAAAARMMARAAGLSPDTATRTARLIAAAVMATRAGRMHLAAELVAEAETEAHPAPPEPAAPYAYAVACTRFQLDCDPMPTVELLPRFLDGGSAAGLRDAMLLLLLLAAVHTGDERAWAAVERHATDTDEPAALCLRAWTGAHQGKRLREAVAKLPGDRETAAAWTLLWAAAAVDAVGEHEALRGSLARSSAYAPQAFVDSLRAHDDFLHGRWEESLTVSRGGAETSAAYHHALNETLHLLNAAQILAARGDLTALAELEPVLATTARERRMRFVAERFQALKVQGALGHGRAEEAWHLTRTLSPPGTPWSHLSLVDWVQAAVDSGRHTEARARLRTARTIELADASAHHAFLVAVAEALAAPDDEAEERYRTVYALPGARSWPFPLARAHLAHGTWLRRNDRPEQAAAHCRDALRTFTRLGATPWAEQASRELDLVSPNTGHDPQLSAQELRVAELAAQGLTNRQIGQRLGLSPRTIGAHLYRIFPKLGITTRAGVARALQDSRRAAAPVPEPPAR</sequence>
<dbReference type="Gene3D" id="1.10.10.10">
    <property type="entry name" value="Winged helix-like DNA-binding domain superfamily/Winged helix DNA-binding domain"/>
    <property type="match status" value="1"/>
</dbReference>
<reference evidence="4 5" key="1">
    <citation type="submission" date="2020-08" db="EMBL/GenBank/DDBJ databases">
        <title>Streptomyces sp. PSKA01 genome sequencing and assembly.</title>
        <authorList>
            <person name="Mandal S."/>
            <person name="Maiti P.K."/>
            <person name="Das P."/>
        </authorList>
    </citation>
    <scope>NUCLEOTIDE SEQUENCE [LARGE SCALE GENOMIC DNA]</scope>
    <source>
        <strain evidence="4 5">PSKA01</strain>
    </source>
</reference>
<dbReference type="InterPro" id="IPR041664">
    <property type="entry name" value="AAA_16"/>
</dbReference>
<dbReference type="InterPro" id="IPR027417">
    <property type="entry name" value="P-loop_NTPase"/>
</dbReference>
<dbReference type="CDD" id="cd06170">
    <property type="entry name" value="LuxR_C_like"/>
    <property type="match status" value="1"/>
</dbReference>
<dbReference type="InterPro" id="IPR011990">
    <property type="entry name" value="TPR-like_helical_dom_sf"/>
</dbReference>
<evidence type="ECO:0000259" key="3">
    <source>
        <dbReference type="PROSITE" id="PS50043"/>
    </source>
</evidence>
<dbReference type="InterPro" id="IPR016032">
    <property type="entry name" value="Sig_transdc_resp-reg_C-effctor"/>
</dbReference>
<dbReference type="Pfam" id="PF00196">
    <property type="entry name" value="GerE"/>
    <property type="match status" value="1"/>
</dbReference>
<comment type="caution">
    <text evidence="4">The sequence shown here is derived from an EMBL/GenBank/DDBJ whole genome shotgun (WGS) entry which is preliminary data.</text>
</comment>
<evidence type="ECO:0000256" key="1">
    <source>
        <dbReference type="ARBA" id="ARBA00022741"/>
    </source>
</evidence>
<organism evidence="4 5">
    <name type="scientific">Streptomyces cupreus</name>
    <dbReference type="NCBI Taxonomy" id="2759956"/>
    <lineage>
        <taxon>Bacteria</taxon>
        <taxon>Bacillati</taxon>
        <taxon>Actinomycetota</taxon>
        <taxon>Actinomycetes</taxon>
        <taxon>Kitasatosporales</taxon>
        <taxon>Streptomycetaceae</taxon>
        <taxon>Streptomyces</taxon>
    </lineage>
</organism>
<feature type="domain" description="HTH luxR-type" evidence="3">
    <location>
        <begin position="817"/>
        <end position="882"/>
    </location>
</feature>
<evidence type="ECO:0000313" key="5">
    <source>
        <dbReference type="Proteomes" id="UP000584670"/>
    </source>
</evidence>
<dbReference type="Pfam" id="PF13191">
    <property type="entry name" value="AAA_16"/>
    <property type="match status" value="1"/>
</dbReference>